<gene>
    <name evidence="7" type="ORF">Kirov_76</name>
</gene>
<dbReference type="PIRSF" id="PIRSF000194">
    <property type="entry name" value="DHFR"/>
    <property type="match status" value="1"/>
</dbReference>
<evidence type="ECO:0000256" key="3">
    <source>
        <dbReference type="ARBA" id="ARBA00022563"/>
    </source>
</evidence>
<dbReference type="GO" id="GO:0046655">
    <property type="term" value="P:folic acid metabolic process"/>
    <property type="evidence" value="ECO:0007669"/>
    <property type="project" value="TreeGrafter"/>
</dbReference>
<protein>
    <recommendedName>
        <fullName evidence="2">dihydrofolate reductase</fullName>
        <ecNumber evidence="2">1.5.1.3</ecNumber>
    </recommendedName>
</protein>
<dbReference type="Gene3D" id="3.40.430.10">
    <property type="entry name" value="Dihydrofolate Reductase, subunit A"/>
    <property type="match status" value="1"/>
</dbReference>
<dbReference type="CDD" id="cd00209">
    <property type="entry name" value="DHFR"/>
    <property type="match status" value="1"/>
</dbReference>
<dbReference type="GO" id="GO:0006730">
    <property type="term" value="P:one-carbon metabolic process"/>
    <property type="evidence" value="ECO:0007669"/>
    <property type="project" value="UniProtKB-KW"/>
</dbReference>
<evidence type="ECO:0000313" key="8">
    <source>
        <dbReference type="Proteomes" id="UP000594029"/>
    </source>
</evidence>
<dbReference type="GO" id="GO:0050661">
    <property type="term" value="F:NADP binding"/>
    <property type="evidence" value="ECO:0007669"/>
    <property type="project" value="InterPro"/>
</dbReference>
<dbReference type="EC" id="1.5.1.3" evidence="2"/>
<dbReference type="PRINTS" id="PR00070">
    <property type="entry name" value="DHFR"/>
</dbReference>
<keyword evidence="3" id="KW-0554">One-carbon metabolism</keyword>
<organism evidence="7 8">
    <name type="scientific">Bacillus phage Kirov</name>
    <dbReference type="NCBI Taxonomy" id="2783539"/>
    <lineage>
        <taxon>Viruses</taxon>
        <taxon>Duplodnaviria</taxon>
        <taxon>Heunggongvirae</taxon>
        <taxon>Uroviricota</taxon>
        <taxon>Caudoviricetes</taxon>
        <taxon>Andregratiavirinae</taxon>
        <taxon>Kirovvirus</taxon>
        <taxon>Kirovvirus kirov</taxon>
    </lineage>
</organism>
<dbReference type="EMBL" id="MW084976">
    <property type="protein sequence ID" value="QOV08275.1"/>
    <property type="molecule type" value="Genomic_DNA"/>
</dbReference>
<dbReference type="SUPFAM" id="SSF53597">
    <property type="entry name" value="Dihydrofolate reductase-like"/>
    <property type="match status" value="1"/>
</dbReference>
<evidence type="ECO:0000259" key="6">
    <source>
        <dbReference type="PROSITE" id="PS51330"/>
    </source>
</evidence>
<dbReference type="PROSITE" id="PS51330">
    <property type="entry name" value="DHFR_2"/>
    <property type="match status" value="1"/>
</dbReference>
<evidence type="ECO:0000256" key="5">
    <source>
        <dbReference type="ARBA" id="ARBA00023002"/>
    </source>
</evidence>
<evidence type="ECO:0000256" key="2">
    <source>
        <dbReference type="ARBA" id="ARBA00012856"/>
    </source>
</evidence>
<evidence type="ECO:0000256" key="4">
    <source>
        <dbReference type="ARBA" id="ARBA00022857"/>
    </source>
</evidence>
<dbReference type="GO" id="GO:0046654">
    <property type="term" value="P:tetrahydrofolate biosynthetic process"/>
    <property type="evidence" value="ECO:0007669"/>
    <property type="project" value="InterPro"/>
</dbReference>
<feature type="domain" description="DHFR" evidence="6">
    <location>
        <begin position="2"/>
        <end position="164"/>
    </location>
</feature>
<keyword evidence="5" id="KW-0560">Oxidoreductase</keyword>
<accession>A0A7U3NJT9</accession>
<dbReference type="Pfam" id="PF00186">
    <property type="entry name" value="DHFR_1"/>
    <property type="match status" value="1"/>
</dbReference>
<proteinExistence type="predicted"/>
<dbReference type="PANTHER" id="PTHR48069">
    <property type="entry name" value="DIHYDROFOLATE REDUCTASE"/>
    <property type="match status" value="1"/>
</dbReference>
<dbReference type="InterPro" id="IPR024072">
    <property type="entry name" value="DHFR-like_dom_sf"/>
</dbReference>
<keyword evidence="4" id="KW-0521">NADP</keyword>
<keyword evidence="8" id="KW-1185">Reference proteome</keyword>
<sequence>MSITLIACTEINGGIGDNENGLLFDLPRDRKHFMSATSGKVVVMGRRTWDSLPDDKRPLPKRKNYVLTRDLDWSADGAKVLHSVNEVLELAKSRDVFIIGGGEIYSQFMPHADRLIMTHVHTVNYDARVFFPEIDVRQWHLVHAQKNEADKEHEFEYTFATYSRRTDEKPEVNKVVEVEMVKDQKNN</sequence>
<reference evidence="7 8" key="1">
    <citation type="submission" date="2020-10" db="EMBL/GenBank/DDBJ databases">
        <authorList>
            <person name="Kazantseva O.A."/>
            <person name="Piligrimova E.G."/>
            <person name="Shadrin A.M."/>
        </authorList>
    </citation>
    <scope>NUCLEOTIDE SEQUENCE [LARGE SCALE GENOMIC DNA]</scope>
</reference>
<dbReference type="Proteomes" id="UP000594029">
    <property type="component" value="Segment"/>
</dbReference>
<dbReference type="GO" id="GO:0004146">
    <property type="term" value="F:dihydrofolate reductase activity"/>
    <property type="evidence" value="ECO:0007669"/>
    <property type="project" value="UniProtKB-EC"/>
</dbReference>
<name>A0A7U3NJT9_9CAUD</name>
<dbReference type="InterPro" id="IPR001796">
    <property type="entry name" value="DHFR_dom"/>
</dbReference>
<evidence type="ECO:0000256" key="1">
    <source>
        <dbReference type="ARBA" id="ARBA00004903"/>
    </source>
</evidence>
<evidence type="ECO:0000313" key="7">
    <source>
        <dbReference type="EMBL" id="QOV08275.1"/>
    </source>
</evidence>
<dbReference type="GO" id="GO:0046452">
    <property type="term" value="P:dihydrofolate metabolic process"/>
    <property type="evidence" value="ECO:0007669"/>
    <property type="project" value="TreeGrafter"/>
</dbReference>
<dbReference type="PANTHER" id="PTHR48069:SF3">
    <property type="entry name" value="DIHYDROFOLATE REDUCTASE"/>
    <property type="match status" value="1"/>
</dbReference>
<comment type="pathway">
    <text evidence="1">Cofactor biosynthesis; tetrahydrofolate biosynthesis; 5,6,7,8-tetrahydrofolate from 7,8-dihydrofolate: step 1/1.</text>
</comment>
<dbReference type="InterPro" id="IPR012259">
    <property type="entry name" value="DHFR"/>
</dbReference>